<dbReference type="Pfam" id="PF22817">
    <property type="entry name" value="ApeP-like"/>
    <property type="match status" value="1"/>
</dbReference>
<evidence type="ECO:0000313" key="1">
    <source>
        <dbReference type="EMBL" id="MEA9357191.1"/>
    </source>
</evidence>
<protein>
    <submittedName>
        <fullName evidence="1">Uncharacterized protein</fullName>
    </submittedName>
</protein>
<dbReference type="RefSeq" id="WP_323577090.1">
    <property type="nucleotide sequence ID" value="NZ_JAYGJQ010000002.1"/>
</dbReference>
<name>A0ABU5VVV3_9BACT</name>
<proteinExistence type="predicted"/>
<dbReference type="InterPro" id="IPR029069">
    <property type="entry name" value="HotDog_dom_sf"/>
</dbReference>
<gene>
    <name evidence="1" type="ORF">SHI21_13280</name>
</gene>
<dbReference type="Proteomes" id="UP001302274">
    <property type="component" value="Unassembled WGS sequence"/>
</dbReference>
<reference evidence="1 2" key="1">
    <citation type="submission" date="2023-11" db="EMBL/GenBank/DDBJ databases">
        <title>A Novel Polar Bacteriovorax (B. antarcticus) Isolated from the Biocrust in Antarctica.</title>
        <authorList>
            <person name="Mun W."/>
            <person name="Choi S.Y."/>
            <person name="Mitchell R.J."/>
        </authorList>
    </citation>
    <scope>NUCLEOTIDE SEQUENCE [LARGE SCALE GENOMIC DNA]</scope>
    <source>
        <strain evidence="1 2">PP10</strain>
    </source>
</reference>
<dbReference type="InterPro" id="IPR016776">
    <property type="entry name" value="ApeP-like_dehydratase"/>
</dbReference>
<organism evidence="1 2">
    <name type="scientific">Bacteriovorax antarcticus</name>
    <dbReference type="NCBI Taxonomy" id="3088717"/>
    <lineage>
        <taxon>Bacteria</taxon>
        <taxon>Pseudomonadati</taxon>
        <taxon>Bdellovibrionota</taxon>
        <taxon>Bacteriovoracia</taxon>
        <taxon>Bacteriovoracales</taxon>
        <taxon>Bacteriovoracaceae</taxon>
        <taxon>Bacteriovorax</taxon>
    </lineage>
</organism>
<accession>A0ABU5VVV3</accession>
<dbReference type="SUPFAM" id="SSF54637">
    <property type="entry name" value="Thioesterase/thiol ester dehydrase-isomerase"/>
    <property type="match status" value="1"/>
</dbReference>
<evidence type="ECO:0000313" key="2">
    <source>
        <dbReference type="Proteomes" id="UP001302274"/>
    </source>
</evidence>
<comment type="caution">
    <text evidence="1">The sequence shown here is derived from an EMBL/GenBank/DDBJ whole genome shotgun (WGS) entry which is preliminary data.</text>
</comment>
<dbReference type="Gene3D" id="3.10.129.10">
    <property type="entry name" value="Hotdog Thioesterase"/>
    <property type="match status" value="1"/>
</dbReference>
<dbReference type="EMBL" id="JAYGJQ010000002">
    <property type="protein sequence ID" value="MEA9357191.1"/>
    <property type="molecule type" value="Genomic_DNA"/>
</dbReference>
<keyword evidence="2" id="KW-1185">Reference proteome</keyword>
<sequence length="145" mass="15998">MNTMTSTQDLAGFLPHQGHMVWIDYVVEANETGGTCLVIVDKNKYYFGEEQVRQSSFIEWMAQGFGFSNALKVKQGLAQGSVTNAFLVGFNNVKFGDTLPQEAEELLITTNATRSIGPITYIEGKVQSKVSGVIYCEAQLKLFSN</sequence>